<dbReference type="AlphaFoldDB" id="A0A2T5C0D9"/>
<sequence>MTVKPKTMNHYDGYLKAQKLRTTFAIALNRNGSPKEPISEQECVRWLQSNAELLERDSILFQTRVVPDGRTWVMLGEIHHSTTQKRKCQFCGEQFAASYEREVLCSNCRVHWLGERHHVWKADNKFRLEKQYPRKSYNITKKEQLTLF</sequence>
<dbReference type="EMBL" id="QAAD01000011">
    <property type="protein sequence ID" value="PTN08059.1"/>
    <property type="molecule type" value="Genomic_DNA"/>
</dbReference>
<reference evidence="1 2" key="1">
    <citation type="submission" date="2018-04" db="EMBL/GenBank/DDBJ databases">
        <title>Genomic Encyclopedia of Archaeal and Bacterial Type Strains, Phase II (KMG-II): from individual species to whole genera.</title>
        <authorList>
            <person name="Goeker M."/>
        </authorList>
    </citation>
    <scope>NUCLEOTIDE SEQUENCE [LARGE SCALE GENOMIC DNA]</scope>
    <source>
        <strain evidence="1 2">DSM 28823</strain>
    </source>
</reference>
<name>A0A2T5C0D9_9BACT</name>
<accession>A0A2T5C0D9</accession>
<evidence type="ECO:0000313" key="1">
    <source>
        <dbReference type="EMBL" id="PTN08059.1"/>
    </source>
</evidence>
<protein>
    <submittedName>
        <fullName evidence="1">Uncharacterized protein</fullName>
    </submittedName>
</protein>
<dbReference type="Proteomes" id="UP000243525">
    <property type="component" value="Unassembled WGS sequence"/>
</dbReference>
<keyword evidence="2" id="KW-1185">Reference proteome</keyword>
<comment type="caution">
    <text evidence="1">The sequence shown here is derived from an EMBL/GenBank/DDBJ whole genome shotgun (WGS) entry which is preliminary data.</text>
</comment>
<gene>
    <name evidence="1" type="ORF">C8N47_11199</name>
</gene>
<organism evidence="1 2">
    <name type="scientific">Mangrovibacterium marinum</name>
    <dbReference type="NCBI Taxonomy" id="1639118"/>
    <lineage>
        <taxon>Bacteria</taxon>
        <taxon>Pseudomonadati</taxon>
        <taxon>Bacteroidota</taxon>
        <taxon>Bacteroidia</taxon>
        <taxon>Marinilabiliales</taxon>
        <taxon>Prolixibacteraceae</taxon>
        <taxon>Mangrovibacterium</taxon>
    </lineage>
</organism>
<evidence type="ECO:0000313" key="2">
    <source>
        <dbReference type="Proteomes" id="UP000243525"/>
    </source>
</evidence>
<proteinExistence type="predicted"/>